<gene>
    <name evidence="1" type="ORF">ARMOST_04741</name>
</gene>
<evidence type="ECO:0000313" key="1">
    <source>
        <dbReference type="EMBL" id="SJL01419.1"/>
    </source>
</evidence>
<evidence type="ECO:0000313" key="2">
    <source>
        <dbReference type="Proteomes" id="UP000219338"/>
    </source>
</evidence>
<name>A0A284QY63_ARMOS</name>
<reference evidence="2" key="1">
    <citation type="journal article" date="2017" name="Nat. Ecol. Evol.">
        <title>Genome expansion and lineage-specific genetic innovations in the forest pathogenic fungi Armillaria.</title>
        <authorList>
            <person name="Sipos G."/>
            <person name="Prasanna A.N."/>
            <person name="Walter M.C."/>
            <person name="O'Connor E."/>
            <person name="Balint B."/>
            <person name="Krizsan K."/>
            <person name="Kiss B."/>
            <person name="Hess J."/>
            <person name="Varga T."/>
            <person name="Slot J."/>
            <person name="Riley R."/>
            <person name="Boka B."/>
            <person name="Rigling D."/>
            <person name="Barry K."/>
            <person name="Lee J."/>
            <person name="Mihaltcheva S."/>
            <person name="LaButti K."/>
            <person name="Lipzen A."/>
            <person name="Waldron R."/>
            <person name="Moloney N.M."/>
            <person name="Sperisen C."/>
            <person name="Kredics L."/>
            <person name="Vagvoelgyi C."/>
            <person name="Patrignani A."/>
            <person name="Fitzpatrick D."/>
            <person name="Nagy I."/>
            <person name="Doyle S."/>
            <person name="Anderson J.B."/>
            <person name="Grigoriev I.V."/>
            <person name="Gueldener U."/>
            <person name="Muensterkoetter M."/>
            <person name="Nagy L.G."/>
        </authorList>
    </citation>
    <scope>NUCLEOTIDE SEQUENCE [LARGE SCALE GENOMIC DNA]</scope>
    <source>
        <strain evidence="2">C18/9</strain>
    </source>
</reference>
<sequence length="66" mass="7629">MRKKLDNGDYPNAQKFCDYFKLMIRNVQCSIPVNTAEISEDEEDEEALSDDEHSRMFLLPTIASES</sequence>
<accession>A0A284QY63</accession>
<dbReference type="EMBL" id="FUEG01000003">
    <property type="protein sequence ID" value="SJL01419.1"/>
    <property type="molecule type" value="Genomic_DNA"/>
</dbReference>
<dbReference type="STRING" id="47428.A0A284QY63"/>
<protein>
    <submittedName>
        <fullName evidence="1">Uncharacterized protein</fullName>
    </submittedName>
</protein>
<dbReference type="OrthoDB" id="784962at2759"/>
<organism evidence="1 2">
    <name type="scientific">Armillaria ostoyae</name>
    <name type="common">Armillaria root rot fungus</name>
    <dbReference type="NCBI Taxonomy" id="47428"/>
    <lineage>
        <taxon>Eukaryota</taxon>
        <taxon>Fungi</taxon>
        <taxon>Dikarya</taxon>
        <taxon>Basidiomycota</taxon>
        <taxon>Agaricomycotina</taxon>
        <taxon>Agaricomycetes</taxon>
        <taxon>Agaricomycetidae</taxon>
        <taxon>Agaricales</taxon>
        <taxon>Marasmiineae</taxon>
        <taxon>Physalacriaceae</taxon>
        <taxon>Armillaria</taxon>
    </lineage>
</organism>
<proteinExistence type="predicted"/>
<keyword evidence="2" id="KW-1185">Reference proteome</keyword>
<dbReference type="Proteomes" id="UP000219338">
    <property type="component" value="Unassembled WGS sequence"/>
</dbReference>
<dbReference type="AlphaFoldDB" id="A0A284QY63"/>